<keyword evidence="2" id="KW-1133">Transmembrane helix</keyword>
<evidence type="ECO:0000259" key="3">
    <source>
        <dbReference type="Pfam" id="PF07423"/>
    </source>
</evidence>
<protein>
    <submittedName>
        <fullName evidence="4">Uncharacterized protein DUF1510</fullName>
    </submittedName>
</protein>
<dbReference type="InterPro" id="IPR009988">
    <property type="entry name" value="DUF1510"/>
</dbReference>
<organism evidence="4 5">
    <name type="scientific">Alkalibacterium olivapovliticus</name>
    <dbReference type="NCBI Taxonomy" id="99907"/>
    <lineage>
        <taxon>Bacteria</taxon>
        <taxon>Bacillati</taxon>
        <taxon>Bacillota</taxon>
        <taxon>Bacilli</taxon>
        <taxon>Lactobacillales</taxon>
        <taxon>Carnobacteriaceae</taxon>
        <taxon>Alkalibacterium</taxon>
    </lineage>
</organism>
<feature type="compositionally biased region" description="Acidic residues" evidence="1">
    <location>
        <begin position="79"/>
        <end position="151"/>
    </location>
</feature>
<evidence type="ECO:0000256" key="1">
    <source>
        <dbReference type="SAM" id="MobiDB-lite"/>
    </source>
</evidence>
<dbReference type="Pfam" id="PF07423">
    <property type="entry name" value="DUF1510"/>
    <property type="match status" value="1"/>
</dbReference>
<comment type="caution">
    <text evidence="4">The sequence shown here is derived from an EMBL/GenBank/DDBJ whole genome shotgun (WGS) entry which is preliminary data.</text>
</comment>
<evidence type="ECO:0000313" key="4">
    <source>
        <dbReference type="EMBL" id="PRY83314.1"/>
    </source>
</evidence>
<name>A0A2T0W9X2_9LACT</name>
<dbReference type="EMBL" id="PVTO01000005">
    <property type="protein sequence ID" value="PRY83314.1"/>
    <property type="molecule type" value="Genomic_DNA"/>
</dbReference>
<feature type="compositionally biased region" description="Basic residues" evidence="1">
    <location>
        <begin position="1"/>
        <end position="13"/>
    </location>
</feature>
<proteinExistence type="predicted"/>
<reference evidence="4 5" key="1">
    <citation type="submission" date="2018-03" db="EMBL/GenBank/DDBJ databases">
        <title>Genomic Encyclopedia of Archaeal and Bacterial Type Strains, Phase II (KMG-II): from individual species to whole genera.</title>
        <authorList>
            <person name="Goeker M."/>
        </authorList>
    </citation>
    <scope>NUCLEOTIDE SEQUENCE [LARGE SCALE GENOMIC DNA]</scope>
    <source>
        <strain evidence="4 5">DSM 13175</strain>
    </source>
</reference>
<accession>A0A2T0W9X2</accession>
<keyword evidence="5" id="KW-1185">Reference proteome</keyword>
<feature type="region of interest" description="Disordered" evidence="1">
    <location>
        <begin position="1"/>
        <end position="33"/>
    </location>
</feature>
<evidence type="ECO:0000313" key="5">
    <source>
        <dbReference type="Proteomes" id="UP000238205"/>
    </source>
</evidence>
<feature type="transmembrane region" description="Helical" evidence="2">
    <location>
        <begin position="37"/>
        <end position="58"/>
    </location>
</feature>
<feature type="region of interest" description="Disordered" evidence="1">
    <location>
        <begin position="64"/>
        <end position="166"/>
    </location>
</feature>
<keyword evidence="2" id="KW-0472">Membrane</keyword>
<dbReference type="RefSeq" id="WP_170068807.1">
    <property type="nucleotide sequence ID" value="NZ_PVTO01000005.1"/>
</dbReference>
<keyword evidence="2" id="KW-0812">Transmembrane</keyword>
<dbReference type="Proteomes" id="UP000238205">
    <property type="component" value="Unassembled WGS sequence"/>
</dbReference>
<sequence length="243" mass="26732">MKQTRANRKKAKRAANTPDSTEPNGPEKSGKSNPEKIYYSIIAILLVVLVGIMVFIFMNRDTGVDLNADNESPGSDIVTDLDEEEEEESESDEDVDADVDEETDSADTEEETDTDTEEEPADDEEAGEDQPDEETDTEDDQEETEESDVEVTENAPLDESYTVNYNEGSGDRVAIANAVSSVTGLNQSDMITWRVGNDGPGRVFAVTSDSGRSNVYRVLLQYGDGQWHVTSVEELADVPAEFR</sequence>
<evidence type="ECO:0000256" key="2">
    <source>
        <dbReference type="SAM" id="Phobius"/>
    </source>
</evidence>
<feature type="domain" description="DUF1510" evidence="3">
    <location>
        <begin position="159"/>
        <end position="235"/>
    </location>
</feature>
<gene>
    <name evidence="4" type="ORF">CLV38_10595</name>
</gene>
<dbReference type="AlphaFoldDB" id="A0A2T0W9X2"/>